<evidence type="ECO:0000256" key="1">
    <source>
        <dbReference type="ARBA" id="ARBA00004123"/>
    </source>
</evidence>
<keyword evidence="3" id="KW-0963">Cytoplasm</keyword>
<proteinExistence type="predicted"/>
<sequence>MNTPSSSSGLARVKQQVYVAVPLSPYPLSRHQSINKAAPVHVPTGKLKENAPLKLSHVAMDLTPQDIRKRKISERDNIDSKDVLAPKGKKQRLANAALSATAPASNACPEFPNGYVYCHQCYKKRNASECIHCTFQCQAKGRAQLEGRCIINFCKSCLKNRYGEDVDVIKSGRAGKKEKGHVEKAGYIFKCPKCRDICNCARCRKAKGLQPTGNLTLAVRKAGGISVAQALANDPKITGPMRGKVALKAEAPNMNVGSTKSLVKPLALKTQPRVTKQSTIEKQLPLLAWTPVPTYLDLKDAEARFQIREFILRFGSIMEPKIPKSQLAELDDVGCGSRTQLDDEELAGWVSEACVRSIVLGVLGFLADKSHGLGKPVRCAIEDIRTSGVNLSKIWSILATLRSSANRAFTSSSFNSGDLTALTFPDPLPPPTSIVQNIRITRSLRDTTGPSLSIAIVHPGQMIPVIQGLIESAHDTNAVREELDRGIQEGKEITREVKEYVKLENERWDMERKDLEASLMDKEKVKGYTRKVKVQRDMHKRRVENIENALKLILPACAPRFSHLGTDSAGRSFWALLPGASERKIARDFITSAASGFKDSKKRPRARAFTEDERSAMRDWSSFVLLWGKKPHGVPTANSPSCDEDEGNEDEDEDVEKWWGFYDPGEILKLAGWVRVEAGIDSEDEMESKSSLSSLAKALEEYAALLEWRLRDDRYD</sequence>
<evidence type="ECO:0000256" key="2">
    <source>
        <dbReference type="ARBA" id="ARBA00004496"/>
    </source>
</evidence>
<dbReference type="STRING" id="39966.A0A369JXN4"/>
<dbReference type="EMBL" id="LUEZ02000041">
    <property type="protein sequence ID" value="RDB25135.1"/>
    <property type="molecule type" value="Genomic_DNA"/>
</dbReference>
<dbReference type="Pfam" id="PF10497">
    <property type="entry name" value="zf-4CXXC_R1"/>
    <property type="match status" value="1"/>
</dbReference>
<evidence type="ECO:0000256" key="8">
    <source>
        <dbReference type="ARBA" id="ARBA00023163"/>
    </source>
</evidence>
<evidence type="ECO:0000259" key="10">
    <source>
        <dbReference type="Pfam" id="PF10497"/>
    </source>
</evidence>
<dbReference type="AlphaFoldDB" id="A0A369JXN4"/>
<gene>
    <name evidence="11" type="ORF">Hypma_007645</name>
</gene>
<keyword evidence="4" id="KW-1017">Isopeptide bond</keyword>
<keyword evidence="12" id="KW-1185">Reference proteome</keyword>
<keyword evidence="8" id="KW-0804">Transcription</keyword>
<protein>
    <recommendedName>
        <fullName evidence="10">Zinc-finger domain-containing protein</fullName>
    </recommendedName>
</protein>
<evidence type="ECO:0000256" key="3">
    <source>
        <dbReference type="ARBA" id="ARBA00022490"/>
    </source>
</evidence>
<evidence type="ECO:0000256" key="7">
    <source>
        <dbReference type="ARBA" id="ARBA00023015"/>
    </source>
</evidence>
<evidence type="ECO:0000313" key="11">
    <source>
        <dbReference type="EMBL" id="RDB25135.1"/>
    </source>
</evidence>
<dbReference type="Proteomes" id="UP000076154">
    <property type="component" value="Unassembled WGS sequence"/>
</dbReference>
<dbReference type="GO" id="GO:0005737">
    <property type="term" value="C:cytoplasm"/>
    <property type="evidence" value="ECO:0007669"/>
    <property type="project" value="UniProtKB-SubCell"/>
</dbReference>
<evidence type="ECO:0000256" key="6">
    <source>
        <dbReference type="ARBA" id="ARBA00022843"/>
    </source>
</evidence>
<dbReference type="PANTHER" id="PTHR31169:SF8">
    <property type="entry name" value="ZINC-FINGER DOMAIN OF MONOAMINE-OXIDASE A REPRESSOR R1 PROTEIN"/>
    <property type="match status" value="1"/>
</dbReference>
<keyword evidence="5" id="KW-0597">Phosphoprotein</keyword>
<dbReference type="InterPro" id="IPR018866">
    <property type="entry name" value="Znf-4CXXC_R1"/>
</dbReference>
<evidence type="ECO:0000256" key="4">
    <source>
        <dbReference type="ARBA" id="ARBA00022499"/>
    </source>
</evidence>
<dbReference type="InParanoid" id="A0A369JXN4"/>
<evidence type="ECO:0000256" key="5">
    <source>
        <dbReference type="ARBA" id="ARBA00022553"/>
    </source>
</evidence>
<organism evidence="11 12">
    <name type="scientific">Hypsizygus marmoreus</name>
    <name type="common">White beech mushroom</name>
    <name type="synonym">Agaricus marmoreus</name>
    <dbReference type="NCBI Taxonomy" id="39966"/>
    <lineage>
        <taxon>Eukaryota</taxon>
        <taxon>Fungi</taxon>
        <taxon>Dikarya</taxon>
        <taxon>Basidiomycota</taxon>
        <taxon>Agaricomycotina</taxon>
        <taxon>Agaricomycetes</taxon>
        <taxon>Agaricomycetidae</taxon>
        <taxon>Agaricales</taxon>
        <taxon>Tricholomatineae</taxon>
        <taxon>Lyophyllaceae</taxon>
        <taxon>Hypsizygus</taxon>
    </lineage>
</organism>
<dbReference type="GO" id="GO:0006355">
    <property type="term" value="P:regulation of DNA-templated transcription"/>
    <property type="evidence" value="ECO:0007669"/>
    <property type="project" value="InterPro"/>
</dbReference>
<name>A0A369JXN4_HYPMA</name>
<comment type="subcellular location">
    <subcellularLocation>
        <location evidence="2">Cytoplasm</location>
    </subcellularLocation>
    <subcellularLocation>
        <location evidence="1">Nucleus</location>
    </subcellularLocation>
</comment>
<keyword evidence="7" id="KW-0805">Transcription regulation</keyword>
<evidence type="ECO:0000256" key="9">
    <source>
        <dbReference type="ARBA" id="ARBA00023242"/>
    </source>
</evidence>
<dbReference type="OrthoDB" id="298344at2759"/>
<feature type="domain" description="Zinc-finger" evidence="10">
    <location>
        <begin position="117"/>
        <end position="231"/>
    </location>
</feature>
<accession>A0A369JXN4</accession>
<keyword evidence="9" id="KW-0539">Nucleus</keyword>
<comment type="caution">
    <text evidence="11">The sequence shown here is derived from an EMBL/GenBank/DDBJ whole genome shotgun (WGS) entry which is preliminary data.</text>
</comment>
<reference evidence="11" key="1">
    <citation type="submission" date="2018-04" db="EMBL/GenBank/DDBJ databases">
        <title>Whole genome sequencing of Hypsizygus marmoreus.</title>
        <authorList>
            <person name="Choi I.-G."/>
            <person name="Min B."/>
            <person name="Kim J.-G."/>
            <person name="Kim S."/>
            <person name="Oh Y.-L."/>
            <person name="Kong W.-S."/>
            <person name="Park H."/>
            <person name="Jeong J."/>
            <person name="Song E.-S."/>
        </authorList>
    </citation>
    <scope>NUCLEOTIDE SEQUENCE [LARGE SCALE GENOMIC DNA]</scope>
    <source>
        <strain evidence="11">51987-8</strain>
    </source>
</reference>
<dbReference type="InterPro" id="IPR040221">
    <property type="entry name" value="CDCA7/CDA7L"/>
</dbReference>
<evidence type="ECO:0000313" key="12">
    <source>
        <dbReference type="Proteomes" id="UP000076154"/>
    </source>
</evidence>
<keyword evidence="6" id="KW-0832">Ubl conjugation</keyword>
<dbReference type="GO" id="GO:0005634">
    <property type="term" value="C:nucleus"/>
    <property type="evidence" value="ECO:0007669"/>
    <property type="project" value="UniProtKB-SubCell"/>
</dbReference>
<dbReference type="PANTHER" id="PTHR31169">
    <property type="entry name" value="OS05G0300700 PROTEIN"/>
    <property type="match status" value="1"/>
</dbReference>